<dbReference type="GO" id="GO:0009103">
    <property type="term" value="P:lipopolysaccharide biosynthetic process"/>
    <property type="evidence" value="ECO:0007669"/>
    <property type="project" value="TreeGrafter"/>
</dbReference>
<organism evidence="3 4">
    <name type="scientific">Advenella faeciporci</name>
    <dbReference type="NCBI Taxonomy" id="797535"/>
    <lineage>
        <taxon>Bacteria</taxon>
        <taxon>Pseudomonadati</taxon>
        <taxon>Pseudomonadota</taxon>
        <taxon>Betaproteobacteria</taxon>
        <taxon>Burkholderiales</taxon>
        <taxon>Alcaligenaceae</taxon>
    </lineage>
</organism>
<keyword evidence="3" id="KW-0328">Glycosyltransferase</keyword>
<dbReference type="CDD" id="cd03809">
    <property type="entry name" value="GT4_MtfB-like"/>
    <property type="match status" value="2"/>
</dbReference>
<dbReference type="Pfam" id="PF13692">
    <property type="entry name" value="Glyco_trans_1_4"/>
    <property type="match status" value="1"/>
</dbReference>
<dbReference type="RefSeq" id="WP_189386053.1">
    <property type="nucleotide sequence ID" value="NZ_BAABFY010000011.1"/>
</dbReference>
<dbReference type="PANTHER" id="PTHR46401:SF2">
    <property type="entry name" value="GLYCOSYLTRANSFERASE WBBK-RELATED"/>
    <property type="match status" value="1"/>
</dbReference>
<accession>A0A918N0Y6</accession>
<dbReference type="EMBL" id="BMYS01000029">
    <property type="protein sequence ID" value="GGW96185.1"/>
    <property type="molecule type" value="Genomic_DNA"/>
</dbReference>
<comment type="caution">
    <text evidence="3">The sequence shown here is derived from an EMBL/GenBank/DDBJ whole genome shotgun (WGS) entry which is preliminary data.</text>
</comment>
<feature type="domain" description="Glycosyl transferase family 1" evidence="2">
    <location>
        <begin position="224"/>
        <end position="381"/>
    </location>
</feature>
<evidence type="ECO:0000259" key="2">
    <source>
        <dbReference type="Pfam" id="PF00534"/>
    </source>
</evidence>
<dbReference type="Pfam" id="PF00534">
    <property type="entry name" value="Glycos_transf_1"/>
    <property type="match status" value="2"/>
</dbReference>
<feature type="domain" description="Glycosyl transferase family 1" evidence="2">
    <location>
        <begin position="1055"/>
        <end position="1205"/>
    </location>
</feature>
<keyword evidence="1" id="KW-0808">Transferase</keyword>
<proteinExistence type="predicted"/>
<evidence type="ECO:0000256" key="1">
    <source>
        <dbReference type="ARBA" id="ARBA00022679"/>
    </source>
</evidence>
<dbReference type="AlphaFoldDB" id="A0A918N0Y6"/>
<dbReference type="InterPro" id="IPR001296">
    <property type="entry name" value="Glyco_trans_1"/>
</dbReference>
<keyword evidence="4" id="KW-1185">Reference proteome</keyword>
<dbReference type="SUPFAM" id="SSF53756">
    <property type="entry name" value="UDP-Glycosyltransferase/glycogen phosphorylase"/>
    <property type="match status" value="3"/>
</dbReference>
<gene>
    <name evidence="3" type="ORF">GCM10011450_27240</name>
</gene>
<name>A0A918N0Y6_9BURK</name>
<sequence length="1239" mass="140459">MRIIIDMQGAQAENKKRGIGRYVLSLVSALVKNRGDHEIFLVLNGEFPDSIESIRAVFDDLLPSENIRVWNAVGSMAYIKSENDWRRYSGELSREAFLVSLKPDVVLLSSLFEGLVDDAVTSIAKLSHRFPTAVILYDLIPFIHRTPYLDNPVVEAWYLEKIEYLRQADLWLAISESSRQEGVTHLGLPDEWSVSISTDADRHFQKLAVSEEDEYKLRKKYGLSRSFVMYTGGIDHRKNIEGLIRSYAKLPKNLRMSHQLAIICSVQPESRRRLEKLANKQGLSENELILTGFVPEEDLVNLYNLCSLFVFPSLHEGFGLPALEAMRCGAPVIGGNKSSLPEVIGLPEALFDPYSDDDIAQTMERALTNDEFRAKLVEHGKYQAMKFSWDQSARLALVAMERLVKERQDNSSFNIVSEKRLKLAYISPLPPERSGIADYSAELLPELAKYYDIEVVIAQEKVTDAWISANCPIRTVQWFIDNASHYDRVLYHFGNSAFHQHMFDLLSSHPGVVVLHDFYLANVYYHMEMHGYEPGCWSQELYQAHGYVAFHDRFHTKNEVDVVWKYPCSLNVIQSSLGMIAHSVNTLRLAKQWYGDKGDNWSVIPLVRDPKIKKDRELSRKALGLGAEDFVVCAFGILGPTKLNHRLVDAWLNSSLGKDKTCHLVFVGENHSGIYGRELLEKIRVNRAEKNIRITGWADTDLFRSYLVAADLGVQLRTLSRGETSAAVLDCMCHGLATIVNANGSMADLDDRAVWRLLDDFSDEDLITALETLWQDRGQRQSLGKQAREIILDAHSPQVCAEKYKDAIEGFYEAAQNGLTGLLSTIAKIPDSAPSNEALIQLSSSLAENFPLQPAQRQLLVDISELVQRDSKSGIQRVVRSILNAWLSNPPLGYRVEPVYATVGNGYQYARRFTAGFLGCPDNYLQDEPIDYAFGDVFFALDLQPLVQTAHREFYQELRRKGIYVQFLVYDLLCIQLPQCFGQGADEMFVRWLEVVAESDGAVCISRAVANDLTEWTQKKGFVRLRPLKIDWFHLGADVDNSFPSKGIPSEAKSILNKLHRHPSFLMVGTLEPRKGHEQILDAFEQLWHSGIDVNLTIVGKQGWLVEKLVKRLRSHNELNERLFWLEGISDEYLESVYAVSTCLVAASYGEGFGLPLIEAAQHKLPIIARDIPVFREVAGSHAFYFNSEEPSVFAESIREWLTLYNEKGHPISDNMPWLTWKESAEQLLNIVIDRDHLD</sequence>
<dbReference type="PANTHER" id="PTHR46401">
    <property type="entry name" value="GLYCOSYLTRANSFERASE WBBK-RELATED"/>
    <property type="match status" value="1"/>
</dbReference>
<evidence type="ECO:0000313" key="3">
    <source>
        <dbReference type="EMBL" id="GGW96185.1"/>
    </source>
</evidence>
<dbReference type="GO" id="GO:0016757">
    <property type="term" value="F:glycosyltransferase activity"/>
    <property type="evidence" value="ECO:0007669"/>
    <property type="project" value="UniProtKB-KW"/>
</dbReference>
<evidence type="ECO:0000313" key="4">
    <source>
        <dbReference type="Proteomes" id="UP000608345"/>
    </source>
</evidence>
<dbReference type="CDD" id="cd03801">
    <property type="entry name" value="GT4_PimA-like"/>
    <property type="match status" value="1"/>
</dbReference>
<dbReference type="Proteomes" id="UP000608345">
    <property type="component" value="Unassembled WGS sequence"/>
</dbReference>
<reference evidence="3" key="2">
    <citation type="submission" date="2020-09" db="EMBL/GenBank/DDBJ databases">
        <authorList>
            <person name="Sun Q."/>
            <person name="Kim S."/>
        </authorList>
    </citation>
    <scope>NUCLEOTIDE SEQUENCE</scope>
    <source>
        <strain evidence="3">KCTC 23732</strain>
    </source>
</reference>
<dbReference type="Gene3D" id="3.40.50.2000">
    <property type="entry name" value="Glycogen Phosphorylase B"/>
    <property type="match status" value="3"/>
</dbReference>
<protein>
    <submittedName>
        <fullName evidence="3">Mannosyltransferase A</fullName>
    </submittedName>
</protein>
<reference evidence="3" key="1">
    <citation type="journal article" date="2014" name="Int. J. Syst. Evol. Microbiol.">
        <title>Complete genome sequence of Corynebacterium casei LMG S-19264T (=DSM 44701T), isolated from a smear-ripened cheese.</title>
        <authorList>
            <consortium name="US DOE Joint Genome Institute (JGI-PGF)"/>
            <person name="Walter F."/>
            <person name="Albersmeier A."/>
            <person name="Kalinowski J."/>
            <person name="Ruckert C."/>
        </authorList>
    </citation>
    <scope>NUCLEOTIDE SEQUENCE</scope>
    <source>
        <strain evidence="3">KCTC 23732</strain>
    </source>
</reference>